<organism evidence="2">
    <name type="scientific">Hexamita inflata</name>
    <dbReference type="NCBI Taxonomy" id="28002"/>
    <lineage>
        <taxon>Eukaryota</taxon>
        <taxon>Metamonada</taxon>
        <taxon>Diplomonadida</taxon>
        <taxon>Hexamitidae</taxon>
        <taxon>Hexamitinae</taxon>
        <taxon>Hexamita</taxon>
    </lineage>
</organism>
<evidence type="ECO:0000313" key="3">
    <source>
        <dbReference type="EMBL" id="CAL6071097.1"/>
    </source>
</evidence>
<proteinExistence type="predicted"/>
<evidence type="ECO:0000313" key="1">
    <source>
        <dbReference type="EMBL" id="CAI9913496.1"/>
    </source>
</evidence>
<accession>A0AA86R9P3</accession>
<dbReference type="EMBL" id="CATOUU010000026">
    <property type="protein sequence ID" value="CAI9913496.1"/>
    <property type="molecule type" value="Genomic_DNA"/>
</dbReference>
<dbReference type="Proteomes" id="UP001642409">
    <property type="component" value="Unassembled WGS sequence"/>
</dbReference>
<comment type="caution">
    <text evidence="2">The sequence shown here is derived from an EMBL/GenBank/DDBJ whole genome shotgun (WGS) entry which is preliminary data.</text>
</comment>
<dbReference type="AlphaFoldDB" id="A0AA86R9P3"/>
<keyword evidence="5" id="KW-1185">Reference proteome</keyword>
<evidence type="ECO:0000313" key="2">
    <source>
        <dbReference type="EMBL" id="CAI9973981.1"/>
    </source>
</evidence>
<evidence type="ECO:0000313" key="5">
    <source>
        <dbReference type="Proteomes" id="UP001642409"/>
    </source>
</evidence>
<evidence type="ECO:0000313" key="4">
    <source>
        <dbReference type="EMBL" id="CAL6074466.1"/>
    </source>
</evidence>
<reference evidence="2" key="1">
    <citation type="submission" date="2023-06" db="EMBL/GenBank/DDBJ databases">
        <authorList>
            <person name="Kurt Z."/>
        </authorList>
    </citation>
    <scope>NUCLEOTIDE SEQUENCE</scope>
</reference>
<name>A0AA86R9P3_9EUKA</name>
<dbReference type="EMBL" id="CAXDID020000289">
    <property type="protein sequence ID" value="CAL6071097.1"/>
    <property type="molecule type" value="Genomic_DNA"/>
</dbReference>
<dbReference type="EMBL" id="CAXDID020000308">
    <property type="protein sequence ID" value="CAL6074466.1"/>
    <property type="molecule type" value="Genomic_DNA"/>
</dbReference>
<protein>
    <submittedName>
        <fullName evidence="3">Hypothetical_protein</fullName>
    </submittedName>
</protein>
<reference evidence="3 5" key="2">
    <citation type="submission" date="2024-07" db="EMBL/GenBank/DDBJ databases">
        <authorList>
            <person name="Akdeniz Z."/>
        </authorList>
    </citation>
    <scope>NUCLEOTIDE SEQUENCE [LARGE SCALE GENOMIC DNA]</scope>
</reference>
<dbReference type="EMBL" id="CATOUU010001129">
    <property type="protein sequence ID" value="CAI9973981.1"/>
    <property type="molecule type" value="Genomic_DNA"/>
</dbReference>
<gene>
    <name evidence="1" type="ORF">HINF_LOCUS1141</name>
    <name evidence="3" type="ORF">HINF_LOCUS54980</name>
    <name evidence="4" type="ORF">HINF_LOCUS56737</name>
    <name evidence="2" type="ORF">HINF_LOCUS61626</name>
</gene>
<sequence>MIKKYVFPVKDGMPIPITDFVNYCYGYFITRYIPNTETMEERVRRILAECCWEDAFSSAVFIVKEEQNFKYNTKLMVGIKEMLRQHYSSKKQITAQFETQDTVVIHNFIVSKSQWNNFCSLMDDSHYKLIIKKIDDLLPSVL</sequence>